<evidence type="ECO:0000256" key="6">
    <source>
        <dbReference type="ARBA" id="ARBA00023306"/>
    </source>
</evidence>
<evidence type="ECO:0000259" key="8">
    <source>
        <dbReference type="Pfam" id="PF12231"/>
    </source>
</evidence>
<feature type="compositionally biased region" description="Polar residues" evidence="7">
    <location>
        <begin position="1697"/>
        <end position="1716"/>
    </location>
</feature>
<feature type="compositionally biased region" description="Basic and acidic residues" evidence="7">
    <location>
        <begin position="1117"/>
        <end position="1127"/>
    </location>
</feature>
<organism evidence="9">
    <name type="scientific">Magallana gigas</name>
    <name type="common">Pacific oyster</name>
    <name type="synonym">Crassostrea gigas</name>
    <dbReference type="NCBI Taxonomy" id="29159"/>
    <lineage>
        <taxon>Eukaryota</taxon>
        <taxon>Metazoa</taxon>
        <taxon>Spiralia</taxon>
        <taxon>Lophotrochozoa</taxon>
        <taxon>Mollusca</taxon>
        <taxon>Bivalvia</taxon>
        <taxon>Autobranchia</taxon>
        <taxon>Pteriomorphia</taxon>
        <taxon>Ostreida</taxon>
        <taxon>Ostreoidea</taxon>
        <taxon>Ostreidae</taxon>
        <taxon>Magallana</taxon>
    </lineage>
</organism>
<feature type="compositionally biased region" description="Acidic residues" evidence="7">
    <location>
        <begin position="1919"/>
        <end position="1930"/>
    </location>
</feature>
<feature type="compositionally biased region" description="Low complexity" evidence="7">
    <location>
        <begin position="1315"/>
        <end position="1328"/>
    </location>
</feature>
<feature type="region of interest" description="Disordered" evidence="7">
    <location>
        <begin position="911"/>
        <end position="965"/>
    </location>
</feature>
<dbReference type="GO" id="GO:0005634">
    <property type="term" value="C:nucleus"/>
    <property type="evidence" value="ECO:0007669"/>
    <property type="project" value="UniProtKB-SubCell"/>
</dbReference>
<feature type="compositionally biased region" description="Low complexity" evidence="7">
    <location>
        <begin position="1172"/>
        <end position="1184"/>
    </location>
</feature>
<feature type="compositionally biased region" description="Basic and acidic residues" evidence="7">
    <location>
        <begin position="1775"/>
        <end position="1810"/>
    </location>
</feature>
<dbReference type="PANTHER" id="PTHR22928">
    <property type="entry name" value="TELOMERE-ASSOCIATED PROTEIN RIF1"/>
    <property type="match status" value="1"/>
</dbReference>
<feature type="compositionally biased region" description="Polar residues" evidence="7">
    <location>
        <begin position="1982"/>
        <end position="2013"/>
    </location>
</feature>
<dbReference type="InterPro" id="IPR016024">
    <property type="entry name" value="ARM-type_fold"/>
</dbReference>
<feature type="compositionally biased region" description="Basic and acidic residues" evidence="7">
    <location>
        <begin position="1742"/>
        <end position="1757"/>
    </location>
</feature>
<accession>K1QFG2</accession>
<evidence type="ECO:0000256" key="1">
    <source>
        <dbReference type="ARBA" id="ARBA00004123"/>
    </source>
</evidence>
<dbReference type="PANTHER" id="PTHR22928:SF3">
    <property type="entry name" value="TELOMERE-ASSOCIATED PROTEIN RIF1"/>
    <property type="match status" value="1"/>
</dbReference>
<comment type="subcellular location">
    <subcellularLocation>
        <location evidence="2">Chromosome</location>
        <location evidence="2">Telomere</location>
    </subcellularLocation>
    <subcellularLocation>
        <location evidence="1">Nucleus</location>
    </subcellularLocation>
</comment>
<dbReference type="GO" id="GO:0000723">
    <property type="term" value="P:telomere maintenance"/>
    <property type="evidence" value="ECO:0007669"/>
    <property type="project" value="TreeGrafter"/>
</dbReference>
<protein>
    <submittedName>
        <fullName evidence="9">Telomere-associated protein RIF1</fullName>
    </submittedName>
</protein>
<feature type="compositionally biased region" description="Low complexity" evidence="7">
    <location>
        <begin position="2051"/>
        <end position="2060"/>
    </location>
</feature>
<dbReference type="HOGENOM" id="CLU_000989_0_0_1"/>
<feature type="compositionally biased region" description="Polar residues" evidence="7">
    <location>
        <begin position="1534"/>
        <end position="1546"/>
    </location>
</feature>
<evidence type="ECO:0000256" key="4">
    <source>
        <dbReference type="ARBA" id="ARBA00022895"/>
    </source>
</evidence>
<feature type="region of interest" description="Disordered" evidence="7">
    <location>
        <begin position="2424"/>
        <end position="2476"/>
    </location>
</feature>
<feature type="compositionally biased region" description="Basic and acidic residues" evidence="7">
    <location>
        <begin position="1270"/>
        <end position="1282"/>
    </location>
</feature>
<sequence>MCHETLETVAVRQLKEDSLSLVSLDVGKNSQKFCDFIKTDLEKNRADSNGLQILGFCLHDTEAVGNLSKEFCSQILSSLCQCIEKSEDKNVCAKSLWCLHQQNIGKDVVGQKVETMLSAVEHALLKWKMQSSVVEHEASQVIYRLLKDYRKEMDSLTLRWGKLLLPLMAHRATKIHEKALEVVKSELPSLLQHQRELVQALIPEFKLRISSEMKWFFTSQREMHALECWEIYVQICGKELHHGSFINMLLPIMELAFKGSNEVKIRAFQAWQVLIDNFATNYEILTCPKRCKLIMQVLKITNAKTEAVAMAKLQVWWHFVWLLGPKASANFEQVCLPLLQFCVGGLKNCNGFGTPRTHTNGPSPKTPRMNLSGSGVGSSYPRIPSLQLKGCEVLAHFLGSVPEDLDVPKFSFSLDRLTHDLISGPGFFVKQAPVFIQCTADLICELGSQIPDELLLHIWYSLIAHMRNGLDSGSRSEMKDAFTLFLTQFQVIVLSQALPVKIILGTPALFLVQLLLTPNLIKDCASMESYSALYGKLVNIGIGGPGSLEFAQAVLHLLDVSEVFVDSPDWLWRLWSTVVNPLHEFILKTNEVNQGDALEHDFSCLYASLLFPIKHQLPEKLVQMSVKTLQKTWSEIYQTFARLSALVTNAQANICCEDLCHQIHKHLKELDLPSFSMIDFLIQASQVVISSFDFSSLCSVGAFGIHSISVSPAKWTKKKHKPMENLQSYVVLLRQLMEALNTYIKQADKEASNSVSPQGPANGIIECLSTLFTHISSSGVLSAVIGHLSRPIGDLYQESIKKTCAKLFNNNFMQKLEKLWNEICSALQTKYSGTYDSDLLSKLSPLLEATFLHPRRAIKNQTALLWSATFSKTSHLIYPETLRPVLSKVREKSSVLLPGWVSVPVTVVEETPADSQAPEPHLPGMPSPRKIHGSFLNKAVSPNVKKSPSRPTEKVTRSPGATRKNLTINELQKEDFVVIKSPPKKKRVLTEHQKEVLKEKRVIPTMYNTLDNSQDVSIMFGSDSHFGSDTQSQPPTPAADSLIIINSSFSQNLSQKKDKPVTVRASRRSSSEASDREDSQNAKREPGTGRRRRSVRFKDTQEEEPQKSDEANQGENKLIKAQEEESRLTGAQEGENELTPRDKSEGAGDEISGHDEFEAVWDQALSKMDTISSSQEQRQSSGESMPNSTESERSTPSSGSKSSGSMDSTPSEEAEMESLKNPSSEEKETETLKKSSSSSGEVFVAPANVMEAVDMDFLTYKSTSSSNKSAGDDGSKNEEKGDSQSLLTWTSQLKSTKQLSPGKVKSPLKKISIESSPARSSRRFASPAKRGRSKALENSSKGSQKLDEWLIKSPEKLSQESGISSQGSMKSSGSSSNASQPAEVTVVEETQSPKSLKSRVSPNSEPIQETPPPPTSKDPVKFGNTKGSTRKLFTKATEADSNLDISEDSNIIPASPESKTGSLPLRVGTPVLKLKRLTEDEIKHFSPRKGDVGFGTQKGDGVSEGSSSLEKSSQDVNHEHDDFSDVLPLEEVPLSSSQGFETQGNAKSIDGQAEVKMTSTENLFTQKEDTQESLGYNPQSQSTFKSNCEGKDVLGTENLKLSQQSNQAEGQSQEAKAMESGQVYDPKLESTLAQDTPRRGRKRKQDTPKKLSPESSRPKRTRQSKGEDVKTPKGKSETGSKRGRPKEGKVEEKKGKNNTSAVAKSNGKQMTSSQQNTEEDSLVKEASQVSSQEPGSENMIANDERVVDNKEDTERENSAVGYERQFDSEGFFLEDTQRKDVEKQAPKKEEKKKTEISEVITAEEKGEKTPTSRNSAEIPVRKSTTKKKIEVAKKRSQKKGKSKTEDKSISDSSEDDVPLSQTAKKAVKSKGNLENKMNEVTEKKESEEKLDEKSEEEAKNSESSDDNVPLNEICSSNAEEMEVDASEDVLTDSKKDISGGNVEKEEKNIRSDQKGKESILEGKDESKSKRIGKKKFAPAKTSPLSNRLRSSQGTLRSGKQTRRSLSPRQSPKSLSMKKTVKRKSLDPSLLTTVIEDSEEPVGKSAKEVDGNENSLLLGNEESLKEKGNTGGEQKETSQEKQNETSQDKQNEASKDNVDIQSESKKVTFDETPTKVPENGTEDGGFAMFERNTDSKLVVVPRKFEKRAVARRSILKPPSPGSHLSKGSPLRKAAPFHPIKLGQIFAPSASPSASILKRRRLSGDFPANSPSPPCKKKQRRVSFADPVTCTGTPLSEAAASPTPSTVSICSNPDPSSKSCTQESQVPSTLGSYASVSESQLTMEPVYPELVDCSQTVDRVLPQLTTSMWSRGLGQLVKARNIHTIGDLSRLSEKEIDNLPIKSPKVPTVRKVLRTFVSHQESRKPTIKPTKADDSNEKTGDKSSVTVAENNPGRGDEMEVLPSMEEDLGRLSPIKKSANEDLNRSIADEMGSTEDLLEKENQWGSEEGESSIGFIPSSSITSEPVEEQALSETKGSVTEDLDKMSGLLSMESLSSLRTNELFEAHQKLLSMANTVATAMKRRICIVTVAEWHPLLREKKTISQISYDVEGVNRMDNKISGKGKRGAQLLTPSSPLCEVTCTDGSKYIITCGVRVAISGTCVKCLGYISDKTVGETMSVKIA</sequence>
<feature type="region of interest" description="Disordered" evidence="7">
    <location>
        <begin position="2231"/>
        <end position="2263"/>
    </location>
</feature>
<feature type="compositionally biased region" description="Polar residues" evidence="7">
    <location>
        <begin position="1283"/>
        <end position="1299"/>
    </location>
</feature>
<evidence type="ECO:0000313" key="9">
    <source>
        <dbReference type="EMBL" id="EKC29864.1"/>
    </source>
</evidence>
<feature type="compositionally biased region" description="Low complexity" evidence="7">
    <location>
        <begin position="1361"/>
        <end position="1379"/>
    </location>
</feature>
<dbReference type="GO" id="GO:0140445">
    <property type="term" value="C:chromosome, telomeric repeat region"/>
    <property type="evidence" value="ECO:0007669"/>
    <property type="project" value="TreeGrafter"/>
</dbReference>
<feature type="compositionally biased region" description="Basic and acidic residues" evidence="7">
    <location>
        <begin position="1479"/>
        <end position="1491"/>
    </location>
</feature>
<dbReference type="Pfam" id="PF12231">
    <property type="entry name" value="Rif1_N"/>
    <property type="match status" value="1"/>
</dbReference>
<keyword evidence="5" id="KW-0539">Nucleus</keyword>
<feature type="compositionally biased region" description="Basic and acidic residues" evidence="7">
    <location>
        <begin position="2358"/>
        <end position="2379"/>
    </location>
</feature>
<feature type="compositionally biased region" description="Basic and acidic residues" evidence="7">
    <location>
        <begin position="1512"/>
        <end position="1523"/>
    </location>
</feature>
<dbReference type="InParanoid" id="K1QFG2"/>
<reference evidence="9" key="1">
    <citation type="journal article" date="2012" name="Nature">
        <title>The oyster genome reveals stress adaptation and complexity of shell formation.</title>
        <authorList>
            <person name="Zhang G."/>
            <person name="Fang X."/>
            <person name="Guo X."/>
            <person name="Li L."/>
            <person name="Luo R."/>
            <person name="Xu F."/>
            <person name="Yang P."/>
            <person name="Zhang L."/>
            <person name="Wang X."/>
            <person name="Qi H."/>
            <person name="Xiong Z."/>
            <person name="Que H."/>
            <person name="Xie Y."/>
            <person name="Holland P.W."/>
            <person name="Paps J."/>
            <person name="Zhu Y."/>
            <person name="Wu F."/>
            <person name="Chen Y."/>
            <person name="Wang J."/>
            <person name="Peng C."/>
            <person name="Meng J."/>
            <person name="Yang L."/>
            <person name="Liu J."/>
            <person name="Wen B."/>
            <person name="Zhang N."/>
            <person name="Huang Z."/>
            <person name="Zhu Q."/>
            <person name="Feng Y."/>
            <person name="Mount A."/>
            <person name="Hedgecock D."/>
            <person name="Xu Z."/>
            <person name="Liu Y."/>
            <person name="Domazet-Loso T."/>
            <person name="Du Y."/>
            <person name="Sun X."/>
            <person name="Zhang S."/>
            <person name="Liu B."/>
            <person name="Cheng P."/>
            <person name="Jiang X."/>
            <person name="Li J."/>
            <person name="Fan D."/>
            <person name="Wang W."/>
            <person name="Fu W."/>
            <person name="Wang T."/>
            <person name="Wang B."/>
            <person name="Zhang J."/>
            <person name="Peng Z."/>
            <person name="Li Y."/>
            <person name="Li N."/>
            <person name="Wang J."/>
            <person name="Chen M."/>
            <person name="He Y."/>
            <person name="Tan F."/>
            <person name="Song X."/>
            <person name="Zheng Q."/>
            <person name="Huang R."/>
            <person name="Yang H."/>
            <person name="Du X."/>
            <person name="Chen L."/>
            <person name="Yang M."/>
            <person name="Gaffney P.M."/>
            <person name="Wang S."/>
            <person name="Luo L."/>
            <person name="She Z."/>
            <person name="Ming Y."/>
            <person name="Huang W."/>
            <person name="Zhang S."/>
            <person name="Huang B."/>
            <person name="Zhang Y."/>
            <person name="Qu T."/>
            <person name="Ni P."/>
            <person name="Miao G."/>
            <person name="Wang J."/>
            <person name="Wang Q."/>
            <person name="Steinberg C.E."/>
            <person name="Wang H."/>
            <person name="Li N."/>
            <person name="Qian L."/>
            <person name="Zhang G."/>
            <person name="Li Y."/>
            <person name="Yang H."/>
            <person name="Liu X."/>
            <person name="Wang J."/>
            <person name="Yin Y."/>
            <person name="Wang J."/>
        </authorList>
    </citation>
    <scope>NUCLEOTIDE SEQUENCE [LARGE SCALE GENOMIC DNA]</scope>
    <source>
        <strain evidence="9">05x7-T-G4-1.051#20</strain>
    </source>
</reference>
<dbReference type="EMBL" id="JH817210">
    <property type="protein sequence ID" value="EKC29864.1"/>
    <property type="molecule type" value="Genomic_DNA"/>
</dbReference>
<dbReference type="SUPFAM" id="SSF48371">
    <property type="entry name" value="ARM repeat"/>
    <property type="match status" value="1"/>
</dbReference>
<evidence type="ECO:0000256" key="7">
    <source>
        <dbReference type="SAM" id="MobiDB-lite"/>
    </source>
</evidence>
<name>K1QFG2_MAGGI</name>
<feature type="compositionally biased region" description="Basic and acidic residues" evidence="7">
    <location>
        <begin position="1138"/>
        <end position="1157"/>
    </location>
</feature>
<feature type="compositionally biased region" description="Basic and acidic residues" evidence="7">
    <location>
        <begin position="1871"/>
        <end position="1902"/>
    </location>
</feature>
<feature type="compositionally biased region" description="Low complexity" evidence="7">
    <location>
        <begin position="1194"/>
        <end position="1209"/>
    </location>
</feature>
<feature type="region of interest" description="Disordered" evidence="7">
    <location>
        <begin position="1479"/>
        <end position="2126"/>
    </location>
</feature>
<feature type="compositionally biased region" description="Polar residues" evidence="7">
    <location>
        <begin position="1572"/>
        <end position="1586"/>
    </location>
</feature>
<feature type="compositionally biased region" description="Basic and acidic residues" evidence="7">
    <location>
        <begin position="1096"/>
        <end position="1110"/>
    </location>
</feature>
<keyword evidence="4" id="KW-0779">Telomere</keyword>
<gene>
    <name evidence="9" type="ORF">CGI_10026198</name>
</gene>
<keyword evidence="6" id="KW-0131">Cell cycle</keyword>
<keyword evidence="3" id="KW-0158">Chromosome</keyword>
<dbReference type="InterPro" id="IPR022031">
    <property type="entry name" value="Rif1_N"/>
</dbReference>
<evidence type="ECO:0000256" key="5">
    <source>
        <dbReference type="ARBA" id="ARBA00023242"/>
    </source>
</evidence>
<feature type="compositionally biased region" description="Polar residues" evidence="7">
    <location>
        <begin position="1388"/>
        <end position="1407"/>
    </location>
</feature>
<feature type="compositionally biased region" description="Basic and acidic residues" evidence="7">
    <location>
        <begin position="1069"/>
        <end position="1088"/>
    </location>
</feature>
<feature type="compositionally biased region" description="Basic and acidic residues" evidence="7">
    <location>
        <begin position="1344"/>
        <end position="1358"/>
    </location>
</feature>
<evidence type="ECO:0000256" key="2">
    <source>
        <dbReference type="ARBA" id="ARBA00004574"/>
    </source>
</evidence>
<feature type="region of interest" description="Disordered" evidence="7">
    <location>
        <begin position="2357"/>
        <end position="2398"/>
    </location>
</feature>
<dbReference type="CDD" id="cd14267">
    <property type="entry name" value="Rif1_CTD_C-II_like"/>
    <property type="match status" value="1"/>
</dbReference>
<proteinExistence type="predicted"/>
<feature type="region of interest" description="Disordered" evidence="7">
    <location>
        <begin position="2150"/>
        <end position="2172"/>
    </location>
</feature>
<feature type="compositionally biased region" description="Polar residues" evidence="7">
    <location>
        <begin position="2240"/>
        <end position="2263"/>
    </location>
</feature>
<feature type="region of interest" description="Disordered" evidence="7">
    <location>
        <begin position="1051"/>
        <end position="1242"/>
    </location>
</feature>
<feature type="compositionally biased region" description="Basic and acidic residues" evidence="7">
    <location>
        <begin position="1223"/>
        <end position="1233"/>
    </location>
</feature>
<feature type="compositionally biased region" description="Basic and acidic residues" evidence="7">
    <location>
        <begin position="2040"/>
        <end position="2049"/>
    </location>
</feature>
<feature type="region of interest" description="Disordered" evidence="7">
    <location>
        <begin position="1262"/>
        <end position="1465"/>
    </location>
</feature>
<feature type="compositionally biased region" description="Basic and acidic residues" evidence="7">
    <location>
        <begin position="2061"/>
        <end position="2112"/>
    </location>
</feature>
<evidence type="ECO:0000256" key="3">
    <source>
        <dbReference type="ARBA" id="ARBA00022454"/>
    </source>
</evidence>
<feature type="compositionally biased region" description="Polar residues" evidence="7">
    <location>
        <begin position="1599"/>
        <end position="1614"/>
    </location>
</feature>
<feature type="compositionally biased region" description="Basic and acidic residues" evidence="7">
    <location>
        <begin position="1931"/>
        <end position="1968"/>
    </location>
</feature>
<feature type="compositionally biased region" description="Basic and acidic residues" evidence="7">
    <location>
        <begin position="1664"/>
        <end position="1695"/>
    </location>
</feature>
<feature type="domain" description="Telomere-associated protein Rif1 N-terminal" evidence="8">
    <location>
        <begin position="28"/>
        <end position="334"/>
    </location>
</feature>